<dbReference type="Proteomes" id="UP000033664">
    <property type="component" value="Unassembled WGS sequence"/>
</dbReference>
<comment type="subcellular location">
    <subcellularLocation>
        <location evidence="1">Cell membrane</location>
        <topology evidence="1">Multi-pass membrane protein</topology>
    </subcellularLocation>
</comment>
<keyword evidence="4 6" id="KW-1133">Transmembrane helix</keyword>
<reference evidence="8 9" key="1">
    <citation type="journal article" date="2015" name="BMC Genomics">
        <title>Genome mining reveals unlocked bioactive potential of marine Gram-negative bacteria.</title>
        <authorList>
            <person name="Machado H."/>
            <person name="Sonnenschein E.C."/>
            <person name="Melchiorsen J."/>
            <person name="Gram L."/>
        </authorList>
    </citation>
    <scope>NUCLEOTIDE SEQUENCE [LARGE SCALE GENOMIC DNA]</scope>
    <source>
        <strain evidence="8 9">S3137</strain>
    </source>
</reference>
<evidence type="ECO:0000313" key="8">
    <source>
        <dbReference type="EMBL" id="KJY98715.1"/>
    </source>
</evidence>
<evidence type="ECO:0000256" key="1">
    <source>
        <dbReference type="ARBA" id="ARBA00004651"/>
    </source>
</evidence>
<comment type="caution">
    <text evidence="8">The sequence shown here is derived from an EMBL/GenBank/DDBJ whole genome shotgun (WGS) entry which is preliminary data.</text>
</comment>
<feature type="transmembrane region" description="Helical" evidence="6">
    <location>
        <begin position="612"/>
        <end position="631"/>
    </location>
</feature>
<feature type="transmembrane region" description="Helical" evidence="6">
    <location>
        <begin position="325"/>
        <end position="344"/>
    </location>
</feature>
<evidence type="ECO:0000259" key="7">
    <source>
        <dbReference type="PROSITE" id="PS50156"/>
    </source>
</evidence>
<evidence type="ECO:0000256" key="4">
    <source>
        <dbReference type="ARBA" id="ARBA00022989"/>
    </source>
</evidence>
<dbReference type="InterPro" id="IPR000731">
    <property type="entry name" value="SSD"/>
</dbReference>
<dbReference type="eggNOG" id="COG1033">
    <property type="taxonomic scope" value="Bacteria"/>
</dbReference>
<organism evidence="8 9">
    <name type="scientific">Pseudoalteromonas ruthenica</name>
    <dbReference type="NCBI Taxonomy" id="151081"/>
    <lineage>
        <taxon>Bacteria</taxon>
        <taxon>Pseudomonadati</taxon>
        <taxon>Pseudomonadota</taxon>
        <taxon>Gammaproteobacteria</taxon>
        <taxon>Alteromonadales</taxon>
        <taxon>Pseudoalteromonadaceae</taxon>
        <taxon>Pseudoalteromonas</taxon>
    </lineage>
</organism>
<dbReference type="PATRIC" id="fig|151081.8.peg.3354"/>
<dbReference type="EMBL" id="JXXZ01000010">
    <property type="protein sequence ID" value="KJY98715.1"/>
    <property type="molecule type" value="Genomic_DNA"/>
</dbReference>
<dbReference type="Gene3D" id="1.20.1640.10">
    <property type="entry name" value="Multidrug efflux transporter AcrB transmembrane domain"/>
    <property type="match status" value="2"/>
</dbReference>
<evidence type="ECO:0000256" key="3">
    <source>
        <dbReference type="ARBA" id="ARBA00022692"/>
    </source>
</evidence>
<feature type="transmembrane region" description="Helical" evidence="6">
    <location>
        <begin position="21"/>
        <end position="41"/>
    </location>
</feature>
<feature type="transmembrane region" description="Helical" evidence="6">
    <location>
        <begin position="356"/>
        <end position="379"/>
    </location>
</feature>
<feature type="domain" description="SSD" evidence="7">
    <location>
        <begin position="253"/>
        <end position="378"/>
    </location>
</feature>
<name>A0A0F4PIS3_9GAMM</name>
<dbReference type="PANTHER" id="PTHR33406">
    <property type="entry name" value="MEMBRANE PROTEIN MJ1562-RELATED"/>
    <property type="match status" value="1"/>
</dbReference>
<feature type="transmembrane region" description="Helical" evidence="6">
    <location>
        <begin position="281"/>
        <end position="304"/>
    </location>
</feature>
<evidence type="ECO:0000256" key="2">
    <source>
        <dbReference type="ARBA" id="ARBA00022475"/>
    </source>
</evidence>
<evidence type="ECO:0000256" key="6">
    <source>
        <dbReference type="SAM" id="Phobius"/>
    </source>
</evidence>
<feature type="transmembrane region" description="Helical" evidence="6">
    <location>
        <begin position="705"/>
        <end position="730"/>
    </location>
</feature>
<evidence type="ECO:0000256" key="5">
    <source>
        <dbReference type="ARBA" id="ARBA00023136"/>
    </source>
</evidence>
<dbReference type="InterPro" id="IPR050545">
    <property type="entry name" value="Mycobact_MmpL"/>
</dbReference>
<evidence type="ECO:0000313" key="9">
    <source>
        <dbReference type="Proteomes" id="UP000033664"/>
    </source>
</evidence>
<protein>
    <submittedName>
        <fullName evidence="8">RND transporter</fullName>
    </submittedName>
</protein>
<dbReference type="InterPro" id="IPR004869">
    <property type="entry name" value="MMPL_dom"/>
</dbReference>
<gene>
    <name evidence="8" type="ORF">TW72_13430</name>
</gene>
<dbReference type="OrthoDB" id="9803781at2"/>
<feature type="transmembrane region" description="Helical" evidence="6">
    <location>
        <begin position="229"/>
        <end position="246"/>
    </location>
</feature>
<dbReference type="PANTHER" id="PTHR33406:SF12">
    <property type="entry name" value="BLR2997 PROTEIN"/>
    <property type="match status" value="1"/>
</dbReference>
<dbReference type="Pfam" id="PF03176">
    <property type="entry name" value="MMPL"/>
    <property type="match status" value="2"/>
</dbReference>
<keyword evidence="9" id="KW-1185">Reference proteome</keyword>
<sequence>MNHFISNLALRWGQCVTRYPWLLLIVSVLICIALAIGAKGLTFSNDYRAFFSPENPELVAFENFQDKYSKNDNILIVVHDEQSQGLTPNHAKVVEQLTEQAWKTPFASRVDSITNFQHTYAEQDDLIVADLIKNAEQLSWPALQEKAGIALDEPLLANRLIANNGRTSGINITVQYPGESLAEVPKAVNYVRDLVAQMKQQHPELTFAISGISMLNNAFSEAGQTDAQTLTPIMYLVLIVVMYMSLRSIPGTIAAVGVVILASAAAMGLTGYIGIELTPISITAPTIILTLAIADSIHVLLSYASARREGMDKLAAIKESLRVNFVAVSITSITTIVGFLTLNMSDAPPFADLGNITAMGIAAAWLLSLVFLPCLLAILPDKKTYKKKRNGLNVWLGRFGNQVAKKYRMIIAATVLLSIGCGLAIPQIELNDEFVNYFDQRVEFRRDTDFTMEHLTGIYVVEFDIQSGESGGVSKPEYQQGLADFTTWLRQQPEVVHVYSYTDIIKRLNKNMHQDNEALYRLPDNRQLAAQYLLLYEMSLPFGLDLTDRVSMDKSASRLSLTLDNLSTAEIQAFIERAEGWLQSNTPAAMHAKATGATVMFSHIFQRNAQSMLSGNAIAIIAICLIMILTLRSLKYGFLSLIPNTIPMLFTFGVWALLVGQVGVAAATVTSTSLGIIVDNTVHFLSKYLRARRERGLTPQAAIEYAFTTVGEAIFVTTLILAGGFMVLAYSTFMINAQMGMLTALAIVMALIIDFLLLPALLMLVARPSTSSQPSLSAIKENPHEAINS</sequence>
<dbReference type="GeneID" id="58229496"/>
<feature type="transmembrane region" description="Helical" evidence="6">
    <location>
        <begin position="407"/>
        <end position="425"/>
    </location>
</feature>
<dbReference type="RefSeq" id="WP_045980402.1">
    <property type="nucleotide sequence ID" value="NZ_JXXY01000018.1"/>
</dbReference>
<dbReference type="GO" id="GO:0005886">
    <property type="term" value="C:plasma membrane"/>
    <property type="evidence" value="ECO:0007669"/>
    <property type="project" value="UniProtKB-SubCell"/>
</dbReference>
<keyword evidence="5 6" id="KW-0472">Membrane</keyword>
<dbReference type="AlphaFoldDB" id="A0A0F4PIS3"/>
<feature type="transmembrane region" description="Helical" evidence="6">
    <location>
        <begin position="742"/>
        <end position="766"/>
    </location>
</feature>
<accession>A0A0F4PIS3</accession>
<feature type="transmembrane region" description="Helical" evidence="6">
    <location>
        <begin position="638"/>
        <end position="658"/>
    </location>
</feature>
<feature type="domain" description="SSD" evidence="7">
    <location>
        <begin position="674"/>
        <end position="764"/>
    </location>
</feature>
<proteinExistence type="predicted"/>
<keyword evidence="2" id="KW-1003">Cell membrane</keyword>
<feature type="transmembrane region" description="Helical" evidence="6">
    <location>
        <begin position="253"/>
        <end position="275"/>
    </location>
</feature>
<keyword evidence="3 6" id="KW-0812">Transmembrane</keyword>
<feature type="transmembrane region" description="Helical" evidence="6">
    <location>
        <begin position="664"/>
        <end position="685"/>
    </location>
</feature>
<dbReference type="SUPFAM" id="SSF82866">
    <property type="entry name" value="Multidrug efflux transporter AcrB transmembrane domain"/>
    <property type="match status" value="2"/>
</dbReference>
<dbReference type="PROSITE" id="PS50156">
    <property type="entry name" value="SSD"/>
    <property type="match status" value="2"/>
</dbReference>